<dbReference type="InterPro" id="IPR011009">
    <property type="entry name" value="Kinase-like_dom_sf"/>
</dbReference>
<dbReference type="InterPro" id="IPR023581">
    <property type="entry name" value="PD_growth_factor_CS"/>
</dbReference>
<comment type="caution">
    <text evidence="7">The sequence shown here is derived from an EMBL/GenBank/DDBJ whole genome shotgun (WGS) entry which is preliminary data.</text>
</comment>
<feature type="region of interest" description="Disordered" evidence="3">
    <location>
        <begin position="447"/>
        <end position="484"/>
    </location>
</feature>
<dbReference type="SUPFAM" id="SSF57501">
    <property type="entry name" value="Cystine-knot cytokines"/>
    <property type="match status" value="1"/>
</dbReference>
<dbReference type="EMBL" id="WHWB01034417">
    <property type="protein sequence ID" value="KAJ7410235.1"/>
    <property type="molecule type" value="Genomic_DNA"/>
</dbReference>
<reference evidence="7" key="1">
    <citation type="submission" date="2019-10" db="EMBL/GenBank/DDBJ databases">
        <authorList>
            <person name="Soares A.E.R."/>
            <person name="Aleixo A."/>
            <person name="Schneider P."/>
            <person name="Miyaki C.Y."/>
            <person name="Schneider M.P."/>
            <person name="Mello C."/>
            <person name="Vasconcelos A.T.R."/>
        </authorList>
    </citation>
    <scope>NUCLEOTIDE SEQUENCE</scope>
    <source>
        <tissue evidence="7">Muscle</tissue>
    </source>
</reference>
<evidence type="ECO:0000313" key="7">
    <source>
        <dbReference type="EMBL" id="KAJ7410235.1"/>
    </source>
</evidence>
<dbReference type="InterPro" id="IPR051866">
    <property type="entry name" value="Intracell_Sig-Traffick_Protein"/>
</dbReference>
<keyword evidence="1 2" id="KW-0339">Growth factor</keyword>
<gene>
    <name evidence="7" type="primary">RPS6KL1</name>
    <name evidence="7" type="ORF">WISP_109631</name>
</gene>
<dbReference type="Gene3D" id="2.10.90.10">
    <property type="entry name" value="Cystine-knot cytokines"/>
    <property type="match status" value="1"/>
</dbReference>
<keyword evidence="8" id="KW-1185">Reference proteome</keyword>
<feature type="signal peptide" evidence="4">
    <location>
        <begin position="1"/>
        <end position="17"/>
    </location>
</feature>
<dbReference type="Gene3D" id="1.10.510.10">
    <property type="entry name" value="Transferase(Phosphotransferase) domain 1"/>
    <property type="match status" value="1"/>
</dbReference>
<dbReference type="PANTHER" id="PTHR15508">
    <property type="entry name" value="RIBOSOMAL PROTEIN S6 KINASE"/>
    <property type="match status" value="1"/>
</dbReference>
<dbReference type="SMART" id="SM00141">
    <property type="entry name" value="PDGF"/>
    <property type="match status" value="1"/>
</dbReference>
<dbReference type="PROSITE" id="PS00249">
    <property type="entry name" value="PDGF_1"/>
    <property type="match status" value="1"/>
</dbReference>
<feature type="region of interest" description="Disordered" evidence="3">
    <location>
        <begin position="497"/>
        <end position="519"/>
    </location>
</feature>
<sequence length="688" mass="75524">MRLLGAFVRLLVAGTLGAPPAPAPEERGTASAESPVLTFREIWNRSFCRPLEQLIDVTTEFPNEVEYIFRPSCVSLQRCGGCCGDEGLRCVPVETSTVTMQLLKIKPNGEAPYVEMAFTEHKQCECRPRQDLMRLGRRRSKGRGKRRQDKKGRKDCELTDTGTWKPTVDPNKERREAVKRKITQYLRRAEEIFNCHLQRVAGGGNTTATGYSSLRFRPIRTLSSAVENLRRCKVVGVIDKVQIIQDPTTGGTFILKSLPKSHVEIRERQTIIPHGVPFMVKLLCYYVSEDSIFLHLEHVQGETLWSHLRSKYGVQQDSADSSTLQALRDRGREDGVGSSQPGSQAQLGSDLPGSATHQNTDASLPQEQSSGPTDPGSGNQCQLLLAPVGMRVAPGGQDPSMTQTVSGVMHYSPAASAKRPGHPEAQGLVVYPWDNLTSSTGCILERTASQQDPRLPHDPAPNPKTVRGGQPGAGELQSQRVSEVSRAQPLLNLGQKQLPTGAAHSSSGKPCGPDPAMWEPSREASLTCGWLSKQQPSGQCRALASQRQNQRAWAVKEEQVRQWAAEILLALEGLHQQGVLCKDLNPRNLLLDATGHVRLTFFGQWTEVEPQYCSQAQEELYSAPEVGGIVEPTEAADCWSFGSLLYELLTGVLLQYNPKRRLGSGGGGMAKLKSHSFFSTVPWNKLVG</sequence>
<feature type="region of interest" description="Disordered" evidence="3">
    <location>
        <begin position="329"/>
        <end position="381"/>
    </location>
</feature>
<organism evidence="7 8">
    <name type="scientific">Willisornis vidua</name>
    <name type="common">Xingu scale-backed antbird</name>
    <dbReference type="NCBI Taxonomy" id="1566151"/>
    <lineage>
        <taxon>Eukaryota</taxon>
        <taxon>Metazoa</taxon>
        <taxon>Chordata</taxon>
        <taxon>Craniata</taxon>
        <taxon>Vertebrata</taxon>
        <taxon>Euteleostomi</taxon>
        <taxon>Archelosauria</taxon>
        <taxon>Archosauria</taxon>
        <taxon>Dinosauria</taxon>
        <taxon>Saurischia</taxon>
        <taxon>Theropoda</taxon>
        <taxon>Coelurosauria</taxon>
        <taxon>Aves</taxon>
        <taxon>Neognathae</taxon>
        <taxon>Neoaves</taxon>
        <taxon>Telluraves</taxon>
        <taxon>Australaves</taxon>
        <taxon>Passeriformes</taxon>
        <taxon>Thamnophilidae</taxon>
        <taxon>Willisornis</taxon>
    </lineage>
</organism>
<dbReference type="InterPro" id="IPR029034">
    <property type="entry name" value="Cystine-knot_cytokine"/>
</dbReference>
<feature type="domain" description="Protein kinase" evidence="5">
    <location>
        <begin position="195"/>
        <end position="688"/>
    </location>
</feature>
<dbReference type="PROSITE" id="PS50011">
    <property type="entry name" value="PROTEIN_KINASE_DOM"/>
    <property type="match status" value="1"/>
</dbReference>
<evidence type="ECO:0000259" key="5">
    <source>
        <dbReference type="PROSITE" id="PS50011"/>
    </source>
</evidence>
<keyword evidence="4" id="KW-0732">Signal</keyword>
<dbReference type="PANTHER" id="PTHR15508:SF4">
    <property type="entry name" value="RIBOSOMAL PROTEIN S6 KINASE-LIKE 1"/>
    <property type="match status" value="1"/>
</dbReference>
<proteinExistence type="inferred from homology"/>
<evidence type="ECO:0000313" key="8">
    <source>
        <dbReference type="Proteomes" id="UP001145742"/>
    </source>
</evidence>
<dbReference type="CDD" id="cd00135">
    <property type="entry name" value="PDGF"/>
    <property type="match status" value="1"/>
</dbReference>
<accession>A0ABQ9D1B5</accession>
<feature type="compositionally biased region" description="Polar residues" evidence="3">
    <location>
        <begin position="337"/>
        <end position="347"/>
    </location>
</feature>
<evidence type="ECO:0000256" key="1">
    <source>
        <dbReference type="ARBA" id="ARBA00023030"/>
    </source>
</evidence>
<dbReference type="Gene3D" id="1.20.58.80">
    <property type="entry name" value="Phosphotransferase system, lactose/cellobiose-type IIA subunit"/>
    <property type="match status" value="1"/>
</dbReference>
<feature type="compositionally biased region" description="Polar residues" evidence="3">
    <location>
        <begin position="497"/>
        <end position="508"/>
    </location>
</feature>
<evidence type="ECO:0000256" key="3">
    <source>
        <dbReference type="SAM" id="MobiDB-lite"/>
    </source>
</evidence>
<feature type="domain" description="Platelet-derived growth factor (PDGF) family profile" evidence="6">
    <location>
        <begin position="35"/>
        <end position="131"/>
    </location>
</feature>
<dbReference type="SMART" id="SM00220">
    <property type="entry name" value="S_TKc"/>
    <property type="match status" value="1"/>
</dbReference>
<protein>
    <submittedName>
        <fullName evidence="7">Ribosomal protein S6 kinase-like 1</fullName>
    </submittedName>
</protein>
<dbReference type="InterPro" id="IPR036181">
    <property type="entry name" value="MIT_dom_sf"/>
</dbReference>
<feature type="compositionally biased region" description="Polar residues" evidence="3">
    <location>
        <begin position="355"/>
        <end position="381"/>
    </location>
</feature>
<dbReference type="SUPFAM" id="SSF116846">
    <property type="entry name" value="MIT domain"/>
    <property type="match status" value="1"/>
</dbReference>
<dbReference type="Pfam" id="PF00341">
    <property type="entry name" value="PDGF"/>
    <property type="match status" value="1"/>
</dbReference>
<dbReference type="SUPFAM" id="SSF56112">
    <property type="entry name" value="Protein kinase-like (PK-like)"/>
    <property type="match status" value="1"/>
</dbReference>
<dbReference type="Pfam" id="PF00069">
    <property type="entry name" value="Pkinase"/>
    <property type="match status" value="1"/>
</dbReference>
<dbReference type="PROSITE" id="PS50278">
    <property type="entry name" value="PDGF_2"/>
    <property type="match status" value="1"/>
</dbReference>
<comment type="similarity">
    <text evidence="2">Belongs to the PDGF/VEGF growth factor family.</text>
</comment>
<dbReference type="InterPro" id="IPR000072">
    <property type="entry name" value="PDGF/VEGF_dom"/>
</dbReference>
<feature type="region of interest" description="Disordered" evidence="3">
    <location>
        <begin position="135"/>
        <end position="169"/>
    </location>
</feature>
<evidence type="ECO:0000256" key="2">
    <source>
        <dbReference type="RuleBase" id="RU003818"/>
    </source>
</evidence>
<dbReference type="InterPro" id="IPR000719">
    <property type="entry name" value="Prot_kinase_dom"/>
</dbReference>
<dbReference type="Proteomes" id="UP001145742">
    <property type="component" value="Unassembled WGS sequence"/>
</dbReference>
<feature type="compositionally biased region" description="Basic residues" evidence="3">
    <location>
        <begin position="135"/>
        <end position="151"/>
    </location>
</feature>
<evidence type="ECO:0000256" key="4">
    <source>
        <dbReference type="SAM" id="SignalP"/>
    </source>
</evidence>
<feature type="chain" id="PRO_5046810842" evidence="4">
    <location>
        <begin position="18"/>
        <end position="688"/>
    </location>
</feature>
<name>A0ABQ9D1B5_9PASS</name>
<evidence type="ECO:0000259" key="6">
    <source>
        <dbReference type="PROSITE" id="PS50278"/>
    </source>
</evidence>